<evidence type="ECO:0000313" key="2">
    <source>
        <dbReference type="Proteomes" id="UP000027265"/>
    </source>
</evidence>
<organism evidence="1 2">
    <name type="scientific">Jaapia argillacea MUCL 33604</name>
    <dbReference type="NCBI Taxonomy" id="933084"/>
    <lineage>
        <taxon>Eukaryota</taxon>
        <taxon>Fungi</taxon>
        <taxon>Dikarya</taxon>
        <taxon>Basidiomycota</taxon>
        <taxon>Agaricomycotina</taxon>
        <taxon>Agaricomycetes</taxon>
        <taxon>Agaricomycetidae</taxon>
        <taxon>Jaapiales</taxon>
        <taxon>Jaapiaceae</taxon>
        <taxon>Jaapia</taxon>
    </lineage>
</organism>
<dbReference type="Proteomes" id="UP000027265">
    <property type="component" value="Unassembled WGS sequence"/>
</dbReference>
<evidence type="ECO:0000313" key="1">
    <source>
        <dbReference type="EMBL" id="KDQ49093.1"/>
    </source>
</evidence>
<dbReference type="OrthoDB" id="2686745at2759"/>
<gene>
    <name evidence="1" type="ORF">JAAARDRAFT_51883</name>
</gene>
<dbReference type="AlphaFoldDB" id="A0A067P2E1"/>
<keyword evidence="2" id="KW-1185">Reference proteome</keyword>
<proteinExistence type="predicted"/>
<feature type="non-terminal residue" evidence="1">
    <location>
        <position position="1"/>
    </location>
</feature>
<protein>
    <submittedName>
        <fullName evidence="1">Uncharacterized protein</fullName>
    </submittedName>
</protein>
<reference evidence="2" key="1">
    <citation type="journal article" date="2014" name="Proc. Natl. Acad. Sci. U.S.A.">
        <title>Extensive sampling of basidiomycete genomes demonstrates inadequacy of the white-rot/brown-rot paradigm for wood decay fungi.</title>
        <authorList>
            <person name="Riley R."/>
            <person name="Salamov A.A."/>
            <person name="Brown D.W."/>
            <person name="Nagy L.G."/>
            <person name="Floudas D."/>
            <person name="Held B.W."/>
            <person name="Levasseur A."/>
            <person name="Lombard V."/>
            <person name="Morin E."/>
            <person name="Otillar R."/>
            <person name="Lindquist E.A."/>
            <person name="Sun H."/>
            <person name="LaButti K.M."/>
            <person name="Schmutz J."/>
            <person name="Jabbour D."/>
            <person name="Luo H."/>
            <person name="Baker S.E."/>
            <person name="Pisabarro A.G."/>
            <person name="Walton J.D."/>
            <person name="Blanchette R.A."/>
            <person name="Henrissat B."/>
            <person name="Martin F."/>
            <person name="Cullen D."/>
            <person name="Hibbett D.S."/>
            <person name="Grigoriev I.V."/>
        </authorList>
    </citation>
    <scope>NUCLEOTIDE SEQUENCE [LARGE SCALE GENOMIC DNA]</scope>
    <source>
        <strain evidence="2">MUCL 33604</strain>
    </source>
</reference>
<accession>A0A067P2E1</accession>
<name>A0A067P2E1_9AGAM</name>
<dbReference type="HOGENOM" id="CLU_2090482_0_0_1"/>
<dbReference type="InParanoid" id="A0A067P2E1"/>
<sequence>DGFQAYTHELPDKHLATKVSYKSQERAQVIIVCREAAKKYPVLLDYKDDWVTIDFISAYLKRTSAKARKTAGEQGSQSSEADEGMRKLIINSGLKATEGWRLTSEIREGWDAATPKC</sequence>
<dbReference type="EMBL" id="KL197811">
    <property type="protein sequence ID" value="KDQ49093.1"/>
    <property type="molecule type" value="Genomic_DNA"/>
</dbReference>